<accession>A0A0F9H6K1</accession>
<feature type="non-terminal residue" evidence="1">
    <location>
        <position position="1"/>
    </location>
</feature>
<dbReference type="AlphaFoldDB" id="A0A0F9H6K1"/>
<reference evidence="1" key="1">
    <citation type="journal article" date="2015" name="Nature">
        <title>Complex archaea that bridge the gap between prokaryotes and eukaryotes.</title>
        <authorList>
            <person name="Spang A."/>
            <person name="Saw J.H."/>
            <person name="Jorgensen S.L."/>
            <person name="Zaremba-Niedzwiedzka K."/>
            <person name="Martijn J."/>
            <person name="Lind A.E."/>
            <person name="van Eijk R."/>
            <person name="Schleper C."/>
            <person name="Guy L."/>
            <person name="Ettema T.J."/>
        </authorList>
    </citation>
    <scope>NUCLEOTIDE SEQUENCE</scope>
</reference>
<name>A0A0F9H6K1_9ZZZZ</name>
<sequence>LHAFRACALEYVKKKVSVSFYEKAIKKYKNNPYEWMFSKKLNGAQWGVKDYYSILEQLSNELIKPKEERNFDIISSKVFHLSYESLLAVNACFSIEYDFQENLINDLSDTSKRPAPIFLNIFPSEGKSIIIFSWLSENWAIYRNIVSKLGTFIPSQIEIFFSNLIICHCENFFITPSKYSQMAKKVRRLFVSQYMKTPMKDFETDYISRGAINLFKTFRY</sequence>
<dbReference type="InterPro" id="IPR036427">
    <property type="entry name" value="Bromodomain-like_sf"/>
</dbReference>
<dbReference type="EMBL" id="LAZR01015934">
    <property type="protein sequence ID" value="KKM06690.1"/>
    <property type="molecule type" value="Genomic_DNA"/>
</dbReference>
<proteinExistence type="predicted"/>
<protein>
    <submittedName>
        <fullName evidence="1">Uncharacterized protein</fullName>
    </submittedName>
</protein>
<dbReference type="Gene3D" id="1.20.920.10">
    <property type="entry name" value="Bromodomain-like"/>
    <property type="match status" value="1"/>
</dbReference>
<evidence type="ECO:0000313" key="1">
    <source>
        <dbReference type="EMBL" id="KKM06690.1"/>
    </source>
</evidence>
<organism evidence="1">
    <name type="scientific">marine sediment metagenome</name>
    <dbReference type="NCBI Taxonomy" id="412755"/>
    <lineage>
        <taxon>unclassified sequences</taxon>
        <taxon>metagenomes</taxon>
        <taxon>ecological metagenomes</taxon>
    </lineage>
</organism>
<gene>
    <name evidence="1" type="ORF">LCGC14_1741430</name>
</gene>
<comment type="caution">
    <text evidence="1">The sequence shown here is derived from an EMBL/GenBank/DDBJ whole genome shotgun (WGS) entry which is preliminary data.</text>
</comment>